<feature type="compositionally biased region" description="Basic and acidic residues" evidence="1">
    <location>
        <begin position="38"/>
        <end position="55"/>
    </location>
</feature>
<name>S4RTF4_PETMA</name>
<evidence type="ECO:0000313" key="2">
    <source>
        <dbReference type="Ensembl" id="ENSPMAP00000008494.1"/>
    </source>
</evidence>
<sequence length="65" mass="7504">MLIIIFRIAAYIFSGKLYKFVSSSHVPLCPSVERCPHTQESIREPNHDREHRLVDDGNSVSHRGR</sequence>
<feature type="region of interest" description="Disordered" evidence="1">
    <location>
        <begin position="38"/>
        <end position="65"/>
    </location>
</feature>
<dbReference type="HOGENOM" id="CLU_2855661_0_0_1"/>
<reference evidence="2" key="2">
    <citation type="submission" date="2025-09" db="UniProtKB">
        <authorList>
            <consortium name="Ensembl"/>
        </authorList>
    </citation>
    <scope>IDENTIFICATION</scope>
</reference>
<organism evidence="2">
    <name type="scientific">Petromyzon marinus</name>
    <name type="common">Sea lamprey</name>
    <dbReference type="NCBI Taxonomy" id="7757"/>
    <lineage>
        <taxon>Eukaryota</taxon>
        <taxon>Metazoa</taxon>
        <taxon>Chordata</taxon>
        <taxon>Craniata</taxon>
        <taxon>Vertebrata</taxon>
        <taxon>Cyclostomata</taxon>
        <taxon>Hyperoartia</taxon>
        <taxon>Petromyzontiformes</taxon>
        <taxon>Petromyzontidae</taxon>
        <taxon>Petromyzon</taxon>
    </lineage>
</organism>
<reference evidence="2" key="1">
    <citation type="submission" date="2025-08" db="UniProtKB">
        <authorList>
            <consortium name="Ensembl"/>
        </authorList>
    </citation>
    <scope>IDENTIFICATION</scope>
</reference>
<protein>
    <submittedName>
        <fullName evidence="2">Uncharacterized protein</fullName>
    </submittedName>
</protein>
<accession>S4RTF4</accession>
<dbReference type="AlphaFoldDB" id="S4RTF4"/>
<proteinExistence type="predicted"/>
<dbReference type="Ensembl" id="ENSPMAT00000008532.1">
    <property type="protein sequence ID" value="ENSPMAP00000008494.1"/>
    <property type="gene ID" value="ENSPMAG00000007728.1"/>
</dbReference>
<evidence type="ECO:0000256" key="1">
    <source>
        <dbReference type="SAM" id="MobiDB-lite"/>
    </source>
</evidence>